<evidence type="ECO:0000313" key="14">
    <source>
        <dbReference type="Proteomes" id="UP001320159"/>
    </source>
</evidence>
<dbReference type="GO" id="GO:0008444">
    <property type="term" value="F:CDP-diacylglycerol-glycerol-3-phosphate 3-phosphatidyltransferase activity"/>
    <property type="evidence" value="ECO:0007669"/>
    <property type="project" value="InterPro"/>
</dbReference>
<feature type="transmembrane region" description="Helical" evidence="12">
    <location>
        <begin position="107"/>
        <end position="130"/>
    </location>
</feature>
<evidence type="ECO:0000256" key="10">
    <source>
        <dbReference type="ARBA" id="ARBA00023264"/>
    </source>
</evidence>
<evidence type="ECO:0000256" key="2">
    <source>
        <dbReference type="ARBA" id="ARBA00010441"/>
    </source>
</evidence>
<dbReference type="Proteomes" id="UP001320159">
    <property type="component" value="Unassembled WGS sequence"/>
</dbReference>
<dbReference type="Gene3D" id="1.20.120.1760">
    <property type="match status" value="1"/>
</dbReference>
<dbReference type="Pfam" id="PF01066">
    <property type="entry name" value="CDP-OH_P_transf"/>
    <property type="match status" value="1"/>
</dbReference>
<keyword evidence="6 12" id="KW-1133">Transmembrane helix</keyword>
<dbReference type="InterPro" id="IPR048254">
    <property type="entry name" value="CDP_ALCOHOL_P_TRANSF_CS"/>
</dbReference>
<dbReference type="PROSITE" id="PS00379">
    <property type="entry name" value="CDP_ALCOHOL_P_TRANSF"/>
    <property type="match status" value="1"/>
</dbReference>
<feature type="transmembrane region" description="Helical" evidence="12">
    <location>
        <begin position="46"/>
        <end position="64"/>
    </location>
</feature>
<evidence type="ECO:0000256" key="1">
    <source>
        <dbReference type="ARBA" id="ARBA00004141"/>
    </source>
</evidence>
<organism evidence="13 14">
    <name type="scientific">Methanooceanicella nereidis</name>
    <dbReference type="NCBI Taxonomy" id="2052831"/>
    <lineage>
        <taxon>Archaea</taxon>
        <taxon>Methanobacteriati</taxon>
        <taxon>Methanobacteriota</taxon>
        <taxon>Stenosarchaea group</taxon>
        <taxon>Methanomicrobia</taxon>
        <taxon>Methanocellales</taxon>
        <taxon>Methanocellaceae</taxon>
        <taxon>Methanooceanicella</taxon>
    </lineage>
</organism>
<gene>
    <name evidence="13" type="ORF">CUJ83_04740</name>
</gene>
<evidence type="ECO:0000256" key="12">
    <source>
        <dbReference type="SAM" id="Phobius"/>
    </source>
</evidence>
<keyword evidence="5 12" id="KW-0812">Transmembrane</keyword>
<evidence type="ECO:0008006" key="15">
    <source>
        <dbReference type="Google" id="ProtNLM"/>
    </source>
</evidence>
<comment type="caution">
    <text evidence="13">The sequence shown here is derived from an EMBL/GenBank/DDBJ whole genome shotgun (WGS) entry which is preliminary data.</text>
</comment>
<feature type="transmembrane region" description="Helical" evidence="12">
    <location>
        <begin position="142"/>
        <end position="162"/>
    </location>
</feature>
<sequence>MVRPYGRHFFPGILMVTIPNIITGFRGLLILLIGVCFFSYSPENDYLRLVAAGLVVLAIISDILDGKIARKLNQESYIGGIMDAAVDMTGFVLGFLLLYFIDTGMRFPAWMVFVVVGREIVVYGFFLYIIILKGRLDKRPHALGRINSFLLAVSIICLLLQFEYSMMIWAAAAILTVLSGIENIHGGYKFLHSSRDTAA</sequence>
<evidence type="ECO:0000256" key="6">
    <source>
        <dbReference type="ARBA" id="ARBA00022989"/>
    </source>
</evidence>
<dbReference type="PANTHER" id="PTHR14269">
    <property type="entry name" value="CDP-DIACYLGLYCEROL--GLYCEROL-3-PHOSPHATE 3-PHOSPHATIDYLTRANSFERASE-RELATED"/>
    <property type="match status" value="1"/>
</dbReference>
<evidence type="ECO:0000256" key="4">
    <source>
        <dbReference type="ARBA" id="ARBA00022679"/>
    </source>
</evidence>
<keyword evidence="8 12" id="KW-0472">Membrane</keyword>
<feature type="transmembrane region" description="Helical" evidence="12">
    <location>
        <begin position="12"/>
        <end position="40"/>
    </location>
</feature>
<feature type="transmembrane region" description="Helical" evidence="12">
    <location>
        <begin position="76"/>
        <end position="101"/>
    </location>
</feature>
<name>A0AAP2RB69_9EURY</name>
<dbReference type="PIRSF" id="PIRSF000847">
    <property type="entry name" value="Phos_ph_gly_syn"/>
    <property type="match status" value="1"/>
</dbReference>
<evidence type="ECO:0000256" key="7">
    <source>
        <dbReference type="ARBA" id="ARBA00023098"/>
    </source>
</evidence>
<evidence type="ECO:0000256" key="5">
    <source>
        <dbReference type="ARBA" id="ARBA00022692"/>
    </source>
</evidence>
<proteinExistence type="inferred from homology"/>
<evidence type="ECO:0000313" key="13">
    <source>
        <dbReference type="EMBL" id="MCD1294304.1"/>
    </source>
</evidence>
<reference evidence="13 14" key="1">
    <citation type="submission" date="2017-11" db="EMBL/GenBank/DDBJ databases">
        <title>Isolation and Characterization of Family Methanocellaceae Species from Potential Methane Hydrate Area Offshore Southwestern Taiwan.</title>
        <authorList>
            <person name="Zhang W.-L."/>
            <person name="Chen W.-C."/>
            <person name="Lai M.-C."/>
            <person name="Chen S.-C."/>
        </authorList>
    </citation>
    <scope>NUCLEOTIDE SEQUENCE [LARGE SCALE GENOMIC DNA]</scope>
    <source>
        <strain evidence="13 14">CWC-04</strain>
    </source>
</reference>
<dbReference type="EMBL" id="PGCK01000003">
    <property type="protein sequence ID" value="MCD1294304.1"/>
    <property type="molecule type" value="Genomic_DNA"/>
</dbReference>
<keyword evidence="9" id="KW-0594">Phospholipid biosynthesis</keyword>
<accession>A0AAP2RB69</accession>
<dbReference type="InterPro" id="IPR043130">
    <property type="entry name" value="CDP-OH_PTrfase_TM_dom"/>
</dbReference>
<dbReference type="GO" id="GO:0016020">
    <property type="term" value="C:membrane"/>
    <property type="evidence" value="ECO:0007669"/>
    <property type="project" value="UniProtKB-SubCell"/>
</dbReference>
<dbReference type="GO" id="GO:0046474">
    <property type="term" value="P:glycerophospholipid biosynthetic process"/>
    <property type="evidence" value="ECO:0007669"/>
    <property type="project" value="TreeGrafter"/>
</dbReference>
<keyword evidence="3" id="KW-0444">Lipid biosynthesis</keyword>
<dbReference type="InterPro" id="IPR000462">
    <property type="entry name" value="CDP-OH_P_trans"/>
</dbReference>
<dbReference type="InterPro" id="IPR004570">
    <property type="entry name" value="Phosphatidylglycerol_P_synth"/>
</dbReference>
<dbReference type="PANTHER" id="PTHR14269:SF62">
    <property type="entry name" value="CDP-DIACYLGLYCEROL--GLYCEROL-3-PHOSPHATE 3-PHOSPHATIDYLTRANSFERASE 1, CHLOROPLASTIC"/>
    <property type="match status" value="1"/>
</dbReference>
<keyword evidence="14" id="KW-1185">Reference proteome</keyword>
<evidence type="ECO:0000256" key="3">
    <source>
        <dbReference type="ARBA" id="ARBA00022516"/>
    </source>
</evidence>
<evidence type="ECO:0000256" key="8">
    <source>
        <dbReference type="ARBA" id="ARBA00023136"/>
    </source>
</evidence>
<feature type="transmembrane region" description="Helical" evidence="12">
    <location>
        <begin position="168"/>
        <end position="185"/>
    </location>
</feature>
<dbReference type="AlphaFoldDB" id="A0AAP2RB69"/>
<keyword evidence="4 11" id="KW-0808">Transferase</keyword>
<comment type="subcellular location">
    <subcellularLocation>
        <location evidence="1">Membrane</location>
        <topology evidence="1">Multi-pass membrane protein</topology>
    </subcellularLocation>
</comment>
<evidence type="ECO:0000256" key="9">
    <source>
        <dbReference type="ARBA" id="ARBA00023209"/>
    </source>
</evidence>
<dbReference type="InterPro" id="IPR050324">
    <property type="entry name" value="CDP-alcohol_PTase-I"/>
</dbReference>
<comment type="similarity">
    <text evidence="2 11">Belongs to the CDP-alcohol phosphatidyltransferase class-I family.</text>
</comment>
<keyword evidence="7" id="KW-0443">Lipid metabolism</keyword>
<evidence type="ECO:0000256" key="11">
    <source>
        <dbReference type="RuleBase" id="RU003750"/>
    </source>
</evidence>
<protein>
    <recommendedName>
        <fullName evidence="15">CDP-alcohol phosphatidyltransferase family protein</fullName>
    </recommendedName>
</protein>
<keyword evidence="10" id="KW-1208">Phospholipid metabolism</keyword>